<evidence type="ECO:0000313" key="2">
    <source>
        <dbReference type="Proteomes" id="UP000187209"/>
    </source>
</evidence>
<reference evidence="1 2" key="1">
    <citation type="submission" date="2016-11" db="EMBL/GenBank/DDBJ databases">
        <title>The macronuclear genome of Stentor coeruleus: a giant cell with tiny introns.</title>
        <authorList>
            <person name="Slabodnick M."/>
            <person name="Ruby J.G."/>
            <person name="Reiff S.B."/>
            <person name="Swart E.C."/>
            <person name="Gosai S."/>
            <person name="Prabakaran S."/>
            <person name="Witkowska E."/>
            <person name="Larue G.E."/>
            <person name="Fisher S."/>
            <person name="Freeman R.M."/>
            <person name="Gunawardena J."/>
            <person name="Chu W."/>
            <person name="Stover N.A."/>
            <person name="Gregory B.D."/>
            <person name="Nowacki M."/>
            <person name="Derisi J."/>
            <person name="Roy S.W."/>
            <person name="Marshall W.F."/>
            <person name="Sood P."/>
        </authorList>
    </citation>
    <scope>NUCLEOTIDE SEQUENCE [LARGE SCALE GENOMIC DNA]</scope>
    <source>
        <strain evidence="1">WM001</strain>
    </source>
</reference>
<dbReference type="EMBL" id="MPUH01001079">
    <property type="protein sequence ID" value="OMJ70525.1"/>
    <property type="molecule type" value="Genomic_DNA"/>
</dbReference>
<keyword evidence="2" id="KW-1185">Reference proteome</keyword>
<accession>A0A1R2B1F0</accession>
<organism evidence="1 2">
    <name type="scientific">Stentor coeruleus</name>
    <dbReference type="NCBI Taxonomy" id="5963"/>
    <lineage>
        <taxon>Eukaryota</taxon>
        <taxon>Sar</taxon>
        <taxon>Alveolata</taxon>
        <taxon>Ciliophora</taxon>
        <taxon>Postciliodesmatophora</taxon>
        <taxon>Heterotrichea</taxon>
        <taxon>Heterotrichida</taxon>
        <taxon>Stentoridae</taxon>
        <taxon>Stentor</taxon>
    </lineage>
</organism>
<sequence length="269" mass="31454">MFMFAFLSENRKLYVKIMIKNDNSSWKMKDGFSRKTTIMSYKSADNIEFPEITSESSFGYFNIKNALNHSISAVQNSKKKIFENDKQKRFLEMMGQQKANSTDPLSPSLSKSPNPHSIVLVDLMGKDKYKFLKQAGFMNIYTEFNKQRKSKNLFDKNKSFTLSNIKHADKIREYKIKNPTISRNQNYTPLFEKTPQNKKQDGKIDKIENIIKKCDECTLVGKNKIQVPLRKHDFVNDINKMIKNSKLKLMNFARTEVDGFAKPEDFERH</sequence>
<name>A0A1R2B1F0_9CILI</name>
<evidence type="ECO:0000313" key="1">
    <source>
        <dbReference type="EMBL" id="OMJ70525.1"/>
    </source>
</evidence>
<comment type="caution">
    <text evidence="1">The sequence shown here is derived from an EMBL/GenBank/DDBJ whole genome shotgun (WGS) entry which is preliminary data.</text>
</comment>
<protein>
    <submittedName>
        <fullName evidence="1">Uncharacterized protein</fullName>
    </submittedName>
</protein>
<dbReference type="Proteomes" id="UP000187209">
    <property type="component" value="Unassembled WGS sequence"/>
</dbReference>
<gene>
    <name evidence="1" type="ORF">SteCoe_31479</name>
</gene>
<dbReference type="AlphaFoldDB" id="A0A1R2B1F0"/>
<proteinExistence type="predicted"/>